<gene>
    <name evidence="4" type="ORF">KPL78_02955</name>
</gene>
<dbReference type="InterPro" id="IPR028098">
    <property type="entry name" value="Glyco_trans_4-like_N"/>
</dbReference>
<evidence type="ECO:0000313" key="4">
    <source>
        <dbReference type="EMBL" id="MBW6396786.1"/>
    </source>
</evidence>
<organism evidence="4 5">
    <name type="scientific">Roseomonas alba</name>
    <dbReference type="NCBI Taxonomy" id="2846776"/>
    <lineage>
        <taxon>Bacteria</taxon>
        <taxon>Pseudomonadati</taxon>
        <taxon>Pseudomonadota</taxon>
        <taxon>Alphaproteobacteria</taxon>
        <taxon>Acetobacterales</taxon>
        <taxon>Roseomonadaceae</taxon>
        <taxon>Roseomonas</taxon>
    </lineage>
</organism>
<evidence type="ECO:0000313" key="5">
    <source>
        <dbReference type="Proteomes" id="UP001196565"/>
    </source>
</evidence>
<dbReference type="Pfam" id="PF13692">
    <property type="entry name" value="Glyco_trans_1_4"/>
    <property type="match status" value="1"/>
</dbReference>
<evidence type="ECO:0000256" key="1">
    <source>
        <dbReference type="ARBA" id="ARBA00022676"/>
    </source>
</evidence>
<dbReference type="Proteomes" id="UP001196565">
    <property type="component" value="Unassembled WGS sequence"/>
</dbReference>
<keyword evidence="2" id="KW-0808">Transferase</keyword>
<keyword evidence="1" id="KW-0328">Glycosyltransferase</keyword>
<keyword evidence="5" id="KW-1185">Reference proteome</keyword>
<dbReference type="PANTHER" id="PTHR12526">
    <property type="entry name" value="GLYCOSYLTRANSFERASE"/>
    <property type="match status" value="1"/>
</dbReference>
<name>A0ABS7A3D3_9PROT</name>
<dbReference type="PANTHER" id="PTHR12526:SF510">
    <property type="entry name" value="D-INOSITOL 3-PHOSPHATE GLYCOSYLTRANSFERASE"/>
    <property type="match status" value="1"/>
</dbReference>
<feature type="domain" description="Glycosyltransferase subfamily 4-like N-terminal" evidence="3">
    <location>
        <begin position="17"/>
        <end position="177"/>
    </location>
</feature>
<sequence length="390" mass="41504">MRLAITHATCWPEIRRGSERMLAETGRVLAARGHDVTAISTTPGLPAGGEERRGDVRYLFLPRREPPGILARLRQVTQHHLFAWDLRWALRDGGYDSVLCLGWHDAAGALVARRGGAGFRLAVVMTGIPIRAYFRRTPCDGFAFRRVLAGADAVVTISHFATETLRAEFGRDSVLLPVPVDDAAFAATSKPGPDGVMRILFVGDADEPRKGALLLAQAYAMARPRLGAAARLGFSGRASEATRMAILDALPEALRDEVDFHGVGAVEDLPALLARASLVVNPAVWEALGMVLIEALAAGTPVVGCAHGGIPDIIDDPRIGTLFDPGPFRRVATNVEGLAEALLRGAALAGLPETAALCRARAGAFAWTTLAPRYEALLRPQGARSGVGVR</sequence>
<reference evidence="4 5" key="1">
    <citation type="submission" date="2021-07" db="EMBL/GenBank/DDBJ databases">
        <authorList>
            <person name="So Y."/>
        </authorList>
    </citation>
    <scope>NUCLEOTIDE SEQUENCE [LARGE SCALE GENOMIC DNA]</scope>
    <source>
        <strain evidence="4 5">HJA6</strain>
    </source>
</reference>
<comment type="caution">
    <text evidence="4">The sequence shown here is derived from an EMBL/GenBank/DDBJ whole genome shotgun (WGS) entry which is preliminary data.</text>
</comment>
<dbReference type="EMBL" id="JAHYBZ010000001">
    <property type="protein sequence ID" value="MBW6396786.1"/>
    <property type="molecule type" value="Genomic_DNA"/>
</dbReference>
<dbReference type="SUPFAM" id="SSF53756">
    <property type="entry name" value="UDP-Glycosyltransferase/glycogen phosphorylase"/>
    <property type="match status" value="1"/>
</dbReference>
<evidence type="ECO:0000259" key="3">
    <source>
        <dbReference type="Pfam" id="PF13579"/>
    </source>
</evidence>
<dbReference type="Pfam" id="PF13579">
    <property type="entry name" value="Glyco_trans_4_4"/>
    <property type="match status" value="1"/>
</dbReference>
<dbReference type="CDD" id="cd03801">
    <property type="entry name" value="GT4_PimA-like"/>
    <property type="match status" value="1"/>
</dbReference>
<protein>
    <submittedName>
        <fullName evidence="4">Glycosyltransferase family 4 protein</fullName>
    </submittedName>
</protein>
<dbReference type="RefSeq" id="WP_219761313.1">
    <property type="nucleotide sequence ID" value="NZ_JAHYBZ010000001.1"/>
</dbReference>
<accession>A0ABS7A3D3</accession>
<dbReference type="Gene3D" id="3.40.50.2000">
    <property type="entry name" value="Glycogen Phosphorylase B"/>
    <property type="match status" value="2"/>
</dbReference>
<evidence type="ECO:0000256" key="2">
    <source>
        <dbReference type="ARBA" id="ARBA00022679"/>
    </source>
</evidence>
<proteinExistence type="predicted"/>